<reference evidence="2 3" key="1">
    <citation type="submission" date="2019-03" db="EMBL/GenBank/DDBJ databases">
        <title>Draft genome sequence of Xylaria hypoxylon DSM 108379, a ubiquitous saprotrophic-parasitic fungi on hardwood.</title>
        <authorList>
            <person name="Buettner E."/>
            <person name="Leonhardt S."/>
            <person name="Gebauer A.M."/>
            <person name="Liers C."/>
            <person name="Hofrichter M."/>
            <person name="Kellner H."/>
        </authorList>
    </citation>
    <scope>NUCLEOTIDE SEQUENCE [LARGE SCALE GENOMIC DNA]</scope>
    <source>
        <strain evidence="2 3">DSM 108379</strain>
    </source>
</reference>
<comment type="caution">
    <text evidence="2">The sequence shown here is derived from an EMBL/GenBank/DDBJ whole genome shotgun (WGS) entry which is preliminary data.</text>
</comment>
<dbReference type="AlphaFoldDB" id="A0A4Z0YX39"/>
<accession>A0A4Z0YX39</accession>
<dbReference type="CDD" id="cd12108">
    <property type="entry name" value="Hr-like"/>
    <property type="match status" value="1"/>
</dbReference>
<dbReference type="InterPro" id="IPR012312">
    <property type="entry name" value="Hemerythrin-like"/>
</dbReference>
<dbReference type="OrthoDB" id="58416at2759"/>
<dbReference type="Gene3D" id="1.20.120.520">
    <property type="entry name" value="nmb1532 protein domain like"/>
    <property type="match status" value="1"/>
</dbReference>
<dbReference type="PANTHER" id="PTHR38048:SF2">
    <property type="entry name" value="HEMERYTHRIN-LIKE DOMAIN-CONTAINING PROTEIN"/>
    <property type="match status" value="1"/>
</dbReference>
<dbReference type="InterPro" id="IPR053206">
    <property type="entry name" value="Dimeric_xanthone_biosynth"/>
</dbReference>
<dbReference type="Pfam" id="PF01814">
    <property type="entry name" value="Hemerythrin"/>
    <property type="match status" value="1"/>
</dbReference>
<feature type="domain" description="Hemerythrin-like" evidence="1">
    <location>
        <begin position="37"/>
        <end position="154"/>
    </location>
</feature>
<keyword evidence="3" id="KW-1185">Reference proteome</keyword>
<evidence type="ECO:0000313" key="2">
    <source>
        <dbReference type="EMBL" id="TGJ88644.1"/>
    </source>
</evidence>
<organism evidence="2 3">
    <name type="scientific">Xylaria hypoxylon</name>
    <dbReference type="NCBI Taxonomy" id="37992"/>
    <lineage>
        <taxon>Eukaryota</taxon>
        <taxon>Fungi</taxon>
        <taxon>Dikarya</taxon>
        <taxon>Ascomycota</taxon>
        <taxon>Pezizomycotina</taxon>
        <taxon>Sordariomycetes</taxon>
        <taxon>Xylariomycetidae</taxon>
        <taxon>Xylariales</taxon>
        <taxon>Xylariaceae</taxon>
        <taxon>Xylaria</taxon>
    </lineage>
</organism>
<gene>
    <name evidence="2" type="ORF">E0Z10_g82</name>
</gene>
<name>A0A4Z0YX39_9PEZI</name>
<protein>
    <recommendedName>
        <fullName evidence="1">Hemerythrin-like domain-containing protein</fullName>
    </recommendedName>
</protein>
<proteinExistence type="predicted"/>
<evidence type="ECO:0000313" key="3">
    <source>
        <dbReference type="Proteomes" id="UP000297716"/>
    </source>
</evidence>
<dbReference type="PANTHER" id="PTHR38048">
    <property type="entry name" value="EXPRESSED PROTEIN"/>
    <property type="match status" value="1"/>
</dbReference>
<evidence type="ECO:0000259" key="1">
    <source>
        <dbReference type="Pfam" id="PF01814"/>
    </source>
</evidence>
<dbReference type="Proteomes" id="UP000297716">
    <property type="component" value="Unassembled WGS sequence"/>
</dbReference>
<sequence>MATTSTPPMYTDMPLAVLPTPQFETGETDPFTIEASHMTLSHNSFIRGFNSIYQQAPRVQIADKADFVGYCLAWQECVDTHHHYEETELFPNINKACGRTDLMSTAVNEHATFHDGMERMKAYLQHEGANFKADELITILDSFKDALHSHLKAEPPSIVALRQYSTAKRPIDILGIADAAGKKQVNLSFVFNVLPVFLLNMDTADFEGGIWHDVFPPFKGVVKWGLTKAVPAWHSVLDIFQIEEIWRVVSIVIKPPFDYNARATDGVKNAVTLSSL</sequence>
<dbReference type="EMBL" id="SKBN01000001">
    <property type="protein sequence ID" value="TGJ88644.1"/>
    <property type="molecule type" value="Genomic_DNA"/>
</dbReference>